<name>A0A7J7LQ36_9MAGN</name>
<dbReference type="PANTHER" id="PTHR46328:SF30">
    <property type="entry name" value="OS04G0641500 PROTEIN"/>
    <property type="match status" value="1"/>
</dbReference>
<comment type="caution">
    <text evidence="2">The sequence shown here is derived from an EMBL/GenBank/DDBJ whole genome shotgun (WGS) entry which is preliminary data.</text>
</comment>
<dbReference type="PANTHER" id="PTHR46328">
    <property type="entry name" value="FAR-RED IMPAIRED RESPONSIVE (FAR1) FAMILY PROTEIN-RELATED"/>
    <property type="match status" value="1"/>
</dbReference>
<feature type="region of interest" description="Disordered" evidence="1">
    <location>
        <begin position="1"/>
        <end position="59"/>
    </location>
</feature>
<feature type="compositionally biased region" description="Low complexity" evidence="1">
    <location>
        <begin position="1"/>
        <end position="31"/>
    </location>
</feature>
<accession>A0A7J7LQ36</accession>
<organism evidence="2 3">
    <name type="scientific">Kingdonia uniflora</name>
    <dbReference type="NCBI Taxonomy" id="39325"/>
    <lineage>
        <taxon>Eukaryota</taxon>
        <taxon>Viridiplantae</taxon>
        <taxon>Streptophyta</taxon>
        <taxon>Embryophyta</taxon>
        <taxon>Tracheophyta</taxon>
        <taxon>Spermatophyta</taxon>
        <taxon>Magnoliopsida</taxon>
        <taxon>Ranunculales</taxon>
        <taxon>Circaeasteraceae</taxon>
        <taxon>Kingdonia</taxon>
    </lineage>
</organism>
<dbReference type="AlphaFoldDB" id="A0A7J7LQ36"/>
<feature type="compositionally biased region" description="Acidic residues" evidence="1">
    <location>
        <begin position="34"/>
        <end position="44"/>
    </location>
</feature>
<evidence type="ECO:0000313" key="2">
    <source>
        <dbReference type="EMBL" id="KAF6144658.1"/>
    </source>
</evidence>
<sequence length="150" mass="17196">MSNSQSSDEDMPSSSSSEDMSSSSVDMSSNNFDYEIDESDYETDETLKHTFGSDYKHDEGKEEIQEVPHLASALDTNMHKETLHEGMTFESEEKSYEKYNEFARCADFSVRKGKTYKRSNGTVRCQLFVCFKEGFKGKDPRHPNPKINNK</sequence>
<dbReference type="EMBL" id="JACGCM010002114">
    <property type="protein sequence ID" value="KAF6144658.1"/>
    <property type="molecule type" value="Genomic_DNA"/>
</dbReference>
<keyword evidence="3" id="KW-1185">Reference proteome</keyword>
<dbReference type="Proteomes" id="UP000541444">
    <property type="component" value="Unassembled WGS sequence"/>
</dbReference>
<evidence type="ECO:0008006" key="4">
    <source>
        <dbReference type="Google" id="ProtNLM"/>
    </source>
</evidence>
<evidence type="ECO:0000256" key="1">
    <source>
        <dbReference type="SAM" id="MobiDB-lite"/>
    </source>
</evidence>
<gene>
    <name evidence="2" type="ORF">GIB67_006150</name>
</gene>
<dbReference type="OrthoDB" id="1894539at2759"/>
<evidence type="ECO:0000313" key="3">
    <source>
        <dbReference type="Proteomes" id="UP000541444"/>
    </source>
</evidence>
<proteinExistence type="predicted"/>
<protein>
    <recommendedName>
        <fullName evidence="4">FAR1 domain-containing protein</fullName>
    </recommendedName>
</protein>
<reference evidence="2 3" key="1">
    <citation type="journal article" date="2020" name="IScience">
        <title>Genome Sequencing of the Endangered Kingdonia uniflora (Circaeasteraceae, Ranunculales) Reveals Potential Mechanisms of Evolutionary Specialization.</title>
        <authorList>
            <person name="Sun Y."/>
            <person name="Deng T."/>
            <person name="Zhang A."/>
            <person name="Moore M.J."/>
            <person name="Landis J.B."/>
            <person name="Lin N."/>
            <person name="Zhang H."/>
            <person name="Zhang X."/>
            <person name="Huang J."/>
            <person name="Zhang X."/>
            <person name="Sun H."/>
            <person name="Wang H."/>
        </authorList>
    </citation>
    <scope>NUCLEOTIDE SEQUENCE [LARGE SCALE GENOMIC DNA]</scope>
    <source>
        <strain evidence="2">TB1705</strain>
        <tissue evidence="2">Leaf</tissue>
    </source>
</reference>